<dbReference type="EMBL" id="JAFCIX010000040">
    <property type="protein sequence ID" value="KAH6600375.1"/>
    <property type="molecule type" value="Genomic_DNA"/>
</dbReference>
<dbReference type="PANTHER" id="PTHR11079">
    <property type="entry name" value="CYTOSINE DEAMINASE FAMILY MEMBER"/>
    <property type="match status" value="1"/>
</dbReference>
<dbReference type="Gene3D" id="3.40.140.10">
    <property type="entry name" value="Cytidine Deaminase, domain 2"/>
    <property type="match status" value="1"/>
</dbReference>
<protein>
    <recommendedName>
        <fullName evidence="1">CMP/dCMP-type deaminase domain-containing protein</fullName>
    </recommendedName>
</protein>
<proteinExistence type="predicted"/>
<sequence>MAATEQVQGSDLDRMYMKQAISLANQSVATDSAYCVGAVLVVPTPLSQSLHPTVFTGFSRELPGNTHAEQVCLVKAEQAAVSSQALCDAAMYTTMEPCSLRLSGNVSCATRLVKAGIRRVVIGILEPPNLVAQCSGVQMLLDAGIQVVHLIGFRDECLAPNNHIVTTAC</sequence>
<feature type="domain" description="CMP/dCMP-type deaminase" evidence="1">
    <location>
        <begin position="11"/>
        <end position="147"/>
    </location>
</feature>
<organism evidence="2 3">
    <name type="scientific">Batrachochytrium salamandrivorans</name>
    <dbReference type="NCBI Taxonomy" id="1357716"/>
    <lineage>
        <taxon>Eukaryota</taxon>
        <taxon>Fungi</taxon>
        <taxon>Fungi incertae sedis</taxon>
        <taxon>Chytridiomycota</taxon>
        <taxon>Chytridiomycota incertae sedis</taxon>
        <taxon>Chytridiomycetes</taxon>
        <taxon>Rhizophydiales</taxon>
        <taxon>Rhizophydiales incertae sedis</taxon>
        <taxon>Batrachochytrium</taxon>
    </lineage>
</organism>
<gene>
    <name evidence="2" type="ORF">BASA50_002386</name>
</gene>
<dbReference type="InterPro" id="IPR002125">
    <property type="entry name" value="CMP_dCMP_dom"/>
</dbReference>
<dbReference type="Proteomes" id="UP001648503">
    <property type="component" value="Unassembled WGS sequence"/>
</dbReference>
<dbReference type="SUPFAM" id="SSF53927">
    <property type="entry name" value="Cytidine deaminase-like"/>
    <property type="match status" value="1"/>
</dbReference>
<dbReference type="Pfam" id="PF18785">
    <property type="entry name" value="Inv-AAD"/>
    <property type="match status" value="1"/>
</dbReference>
<evidence type="ECO:0000259" key="1">
    <source>
        <dbReference type="PROSITE" id="PS51747"/>
    </source>
</evidence>
<dbReference type="PANTHER" id="PTHR11079:SF162">
    <property type="entry name" value="RIBOFLAVIN BIOSYNTHESIS PROTEIN PYRD, CHLOROPLASTIC"/>
    <property type="match status" value="1"/>
</dbReference>
<name>A0ABQ8FLK1_9FUNG</name>
<accession>A0ABQ8FLK1</accession>
<evidence type="ECO:0000313" key="3">
    <source>
        <dbReference type="Proteomes" id="UP001648503"/>
    </source>
</evidence>
<dbReference type="InterPro" id="IPR016193">
    <property type="entry name" value="Cytidine_deaminase-like"/>
</dbReference>
<reference evidence="2 3" key="1">
    <citation type="submission" date="2021-02" db="EMBL/GenBank/DDBJ databases">
        <title>Variation within the Batrachochytrium salamandrivorans European outbreak.</title>
        <authorList>
            <person name="Kelly M."/>
            <person name="Pasmans F."/>
            <person name="Shea T.P."/>
            <person name="Munoz J.F."/>
            <person name="Carranza S."/>
            <person name="Cuomo C.A."/>
            <person name="Martel A."/>
        </authorList>
    </citation>
    <scope>NUCLEOTIDE SEQUENCE [LARGE SCALE GENOMIC DNA]</scope>
    <source>
        <strain evidence="2 3">AMFP18/2</strain>
    </source>
</reference>
<comment type="caution">
    <text evidence="2">The sequence shown here is derived from an EMBL/GenBank/DDBJ whole genome shotgun (WGS) entry which is preliminary data.</text>
</comment>
<evidence type="ECO:0000313" key="2">
    <source>
        <dbReference type="EMBL" id="KAH6600375.1"/>
    </source>
</evidence>
<dbReference type="PROSITE" id="PS51747">
    <property type="entry name" value="CYT_DCMP_DEAMINASES_2"/>
    <property type="match status" value="1"/>
</dbReference>
<keyword evidence="3" id="KW-1185">Reference proteome</keyword>